<keyword evidence="1" id="KW-0732">Signal</keyword>
<proteinExistence type="predicted"/>
<reference evidence="3 4" key="1">
    <citation type="submission" date="2025-04" db="UniProtKB">
        <authorList>
            <consortium name="RefSeq"/>
        </authorList>
    </citation>
    <scope>IDENTIFICATION</scope>
    <source>
        <tissue evidence="3 4">Whole sample</tissue>
    </source>
</reference>
<evidence type="ECO:0000313" key="2">
    <source>
        <dbReference type="Proteomes" id="UP000694844"/>
    </source>
</evidence>
<accession>A0A8B8EL32</accession>
<dbReference type="Proteomes" id="UP000694844">
    <property type="component" value="Chromosome 5"/>
</dbReference>
<feature type="signal peptide" evidence="1">
    <location>
        <begin position="1"/>
        <end position="23"/>
    </location>
</feature>
<sequence length="132" mass="13394">MHLTNVPGLIYLTVCTSLGIVHAGYGGATCTIPEVGNPGATTVCTADSNGFCLIDHFMATGNGSPGITSVTYDGVCICYYGYSGPNCATADTTSNRATALAALTLGGLGAYFISQLGTGSPFPQYATGFPIY</sequence>
<evidence type="ECO:0000313" key="4">
    <source>
        <dbReference type="RefSeq" id="XP_022340338.1"/>
    </source>
</evidence>
<name>A0A8B8EL32_CRAVI</name>
<evidence type="ECO:0000256" key="1">
    <source>
        <dbReference type="SAM" id="SignalP"/>
    </source>
</evidence>
<dbReference type="RefSeq" id="XP_022340338.1">
    <property type="nucleotide sequence ID" value="XM_022484630.1"/>
</dbReference>
<evidence type="ECO:0000313" key="3">
    <source>
        <dbReference type="RefSeq" id="XP_022340337.1"/>
    </source>
</evidence>
<dbReference type="RefSeq" id="XP_022340337.1">
    <property type="nucleotide sequence ID" value="XM_022484629.1"/>
</dbReference>
<organism evidence="2 4">
    <name type="scientific">Crassostrea virginica</name>
    <name type="common">Eastern oyster</name>
    <dbReference type="NCBI Taxonomy" id="6565"/>
    <lineage>
        <taxon>Eukaryota</taxon>
        <taxon>Metazoa</taxon>
        <taxon>Spiralia</taxon>
        <taxon>Lophotrochozoa</taxon>
        <taxon>Mollusca</taxon>
        <taxon>Bivalvia</taxon>
        <taxon>Autobranchia</taxon>
        <taxon>Pteriomorphia</taxon>
        <taxon>Ostreida</taxon>
        <taxon>Ostreoidea</taxon>
        <taxon>Ostreidae</taxon>
        <taxon>Crassostrea</taxon>
    </lineage>
</organism>
<feature type="chain" id="PRO_5044666472" evidence="1">
    <location>
        <begin position="24"/>
        <end position="132"/>
    </location>
</feature>
<gene>
    <name evidence="3 4" type="primary">LOC111134988</name>
</gene>
<keyword evidence="2" id="KW-1185">Reference proteome</keyword>
<dbReference type="AlphaFoldDB" id="A0A8B8EL32"/>
<dbReference type="GeneID" id="111134988"/>
<protein>
    <submittedName>
        <fullName evidence="3 4">Uncharacterized protein LOC111134988</fullName>
    </submittedName>
</protein>
<dbReference type="KEGG" id="cvn:111134988"/>
<dbReference type="OrthoDB" id="6195363at2759"/>